<evidence type="ECO:0000313" key="4">
    <source>
        <dbReference type="Proteomes" id="UP000292702"/>
    </source>
</evidence>
<proteinExistence type="predicted"/>
<gene>
    <name evidence="3" type="ORF">EIP91_007361</name>
</gene>
<feature type="compositionally biased region" description="Low complexity" evidence="1">
    <location>
        <begin position="208"/>
        <end position="222"/>
    </location>
</feature>
<feature type="compositionally biased region" description="Pro residues" evidence="1">
    <location>
        <begin position="156"/>
        <end position="180"/>
    </location>
</feature>
<feature type="region of interest" description="Disordered" evidence="1">
    <location>
        <begin position="79"/>
        <end position="231"/>
    </location>
</feature>
<protein>
    <submittedName>
        <fullName evidence="3">Uncharacterized protein</fullName>
    </submittedName>
</protein>
<name>A0A4R0S400_9APHY</name>
<comment type="caution">
    <text evidence="3">The sequence shown here is derived from an EMBL/GenBank/DDBJ whole genome shotgun (WGS) entry which is preliminary data.</text>
</comment>
<feature type="chain" id="PRO_5020410278" evidence="2">
    <location>
        <begin position="21"/>
        <end position="231"/>
    </location>
</feature>
<dbReference type="AlphaFoldDB" id="A0A4R0S400"/>
<evidence type="ECO:0000313" key="3">
    <source>
        <dbReference type="EMBL" id="TCD71614.1"/>
    </source>
</evidence>
<feature type="compositionally biased region" description="Pro residues" evidence="1">
    <location>
        <begin position="81"/>
        <end position="103"/>
    </location>
</feature>
<dbReference type="EMBL" id="RWJN01000004">
    <property type="protein sequence ID" value="TCD71614.1"/>
    <property type="molecule type" value="Genomic_DNA"/>
</dbReference>
<dbReference type="Proteomes" id="UP000292702">
    <property type="component" value="Unassembled WGS sequence"/>
</dbReference>
<feature type="compositionally biased region" description="Low complexity" evidence="1">
    <location>
        <begin position="131"/>
        <end position="144"/>
    </location>
</feature>
<evidence type="ECO:0000256" key="1">
    <source>
        <dbReference type="SAM" id="MobiDB-lite"/>
    </source>
</evidence>
<keyword evidence="4" id="KW-1185">Reference proteome</keyword>
<keyword evidence="2" id="KW-0732">Signal</keyword>
<feature type="compositionally biased region" description="Polar residues" evidence="1">
    <location>
        <begin position="191"/>
        <end position="206"/>
    </location>
</feature>
<organism evidence="3 4">
    <name type="scientific">Steccherinum ochraceum</name>
    <dbReference type="NCBI Taxonomy" id="92696"/>
    <lineage>
        <taxon>Eukaryota</taxon>
        <taxon>Fungi</taxon>
        <taxon>Dikarya</taxon>
        <taxon>Basidiomycota</taxon>
        <taxon>Agaricomycotina</taxon>
        <taxon>Agaricomycetes</taxon>
        <taxon>Polyporales</taxon>
        <taxon>Steccherinaceae</taxon>
        <taxon>Steccherinum</taxon>
    </lineage>
</organism>
<reference evidence="3 4" key="1">
    <citation type="submission" date="2018-11" db="EMBL/GenBank/DDBJ databases">
        <title>Genome assembly of Steccherinum ochraceum LE-BIN_3174, the white-rot fungus of the Steccherinaceae family (The Residual Polyporoid clade, Polyporales, Basidiomycota).</title>
        <authorList>
            <person name="Fedorova T.V."/>
            <person name="Glazunova O.A."/>
            <person name="Landesman E.O."/>
            <person name="Moiseenko K.V."/>
            <person name="Psurtseva N.V."/>
            <person name="Savinova O.S."/>
            <person name="Shakhova N.V."/>
            <person name="Tyazhelova T.V."/>
            <person name="Vasina D.V."/>
        </authorList>
    </citation>
    <scope>NUCLEOTIDE SEQUENCE [LARGE SCALE GENOMIC DNA]</scope>
    <source>
        <strain evidence="3 4">LE-BIN_3174</strain>
    </source>
</reference>
<evidence type="ECO:0000256" key="2">
    <source>
        <dbReference type="SAM" id="SignalP"/>
    </source>
</evidence>
<feature type="compositionally biased region" description="Polar residues" evidence="1">
    <location>
        <begin position="114"/>
        <end position="129"/>
    </location>
</feature>
<feature type="signal peptide" evidence="2">
    <location>
        <begin position="1"/>
        <end position="20"/>
    </location>
</feature>
<accession>A0A4R0S400</accession>
<sequence length="231" mass="24827">MRFTAVFVTLVTLAVSGALAAPTAVDSREIQAAASGGDNVSHLSFRDIIDALEARETELTLARRGESLRRDVIYRKREVRPPPQHQPPPPPPPQQPAQNPPGNPAHMPGAVPIQTAQQPQQPHVVTNNPAGGVQPQQGQTGTWPGRRDIFRRKQVNPPPQHQPPPPPPPPQQPAQNPPGNPAHMPAAVPIQTAQQPQQPHVVTNNPAGGVQPQQGQTGTWPGRRALEDGRE</sequence>